<dbReference type="InterPro" id="IPR025536">
    <property type="entry name" value="DUF4422"/>
</dbReference>
<comment type="caution">
    <text evidence="2">The sequence shown here is derived from an EMBL/GenBank/DDBJ whole genome shotgun (WGS) entry which is preliminary data.</text>
</comment>
<dbReference type="EMBL" id="DVHN01000109">
    <property type="protein sequence ID" value="HIR89006.1"/>
    <property type="molecule type" value="Genomic_DNA"/>
</dbReference>
<sequence length="213" mass="26149">MVNNILSCNNYNKKTATHHTYSHKKSKQQKGYQNQFKRIFTKNKFYMIPTEKQWKHFLADTNIVLPKKRNYIIETIYSHYCHTQDREHLEKTKEVIKELCPQYEESFTWVMKQRSAHMFNMFVMQKEVFFAYCEWIFPILEELEHRIDCSQYNAFEKRYIGRIGEILLNVWIHHTQLKYKELDVLYLEPVAWRSKIFAFLKAKFFSKKYTHSF</sequence>
<accession>A0A9D1EFE8</accession>
<evidence type="ECO:0000313" key="3">
    <source>
        <dbReference type="Proteomes" id="UP000824201"/>
    </source>
</evidence>
<dbReference type="Proteomes" id="UP000824201">
    <property type="component" value="Unassembled WGS sequence"/>
</dbReference>
<evidence type="ECO:0000259" key="1">
    <source>
        <dbReference type="Pfam" id="PF14393"/>
    </source>
</evidence>
<name>A0A9D1EFE8_9FIRM</name>
<reference evidence="2" key="1">
    <citation type="submission" date="2020-10" db="EMBL/GenBank/DDBJ databases">
        <authorList>
            <person name="Gilroy R."/>
        </authorList>
    </citation>
    <scope>NUCLEOTIDE SEQUENCE</scope>
    <source>
        <strain evidence="2">ChiW13-3771</strain>
    </source>
</reference>
<dbReference type="AlphaFoldDB" id="A0A9D1EFE8"/>
<feature type="domain" description="DUF4422" evidence="1">
    <location>
        <begin position="9"/>
        <end position="175"/>
    </location>
</feature>
<protein>
    <submittedName>
        <fullName evidence="2">DUF4422 domain-containing protein</fullName>
    </submittedName>
</protein>
<evidence type="ECO:0000313" key="2">
    <source>
        <dbReference type="EMBL" id="HIR89006.1"/>
    </source>
</evidence>
<gene>
    <name evidence="2" type="ORF">IAC96_08665</name>
</gene>
<reference evidence="2" key="2">
    <citation type="journal article" date="2021" name="PeerJ">
        <title>Extensive microbial diversity within the chicken gut microbiome revealed by metagenomics and culture.</title>
        <authorList>
            <person name="Gilroy R."/>
            <person name="Ravi A."/>
            <person name="Getino M."/>
            <person name="Pursley I."/>
            <person name="Horton D.L."/>
            <person name="Alikhan N.F."/>
            <person name="Baker D."/>
            <person name="Gharbi K."/>
            <person name="Hall N."/>
            <person name="Watson M."/>
            <person name="Adriaenssens E.M."/>
            <person name="Foster-Nyarko E."/>
            <person name="Jarju S."/>
            <person name="Secka A."/>
            <person name="Antonio M."/>
            <person name="Oren A."/>
            <person name="Chaudhuri R.R."/>
            <person name="La Ragione R."/>
            <person name="Hildebrand F."/>
            <person name="Pallen M.J."/>
        </authorList>
    </citation>
    <scope>NUCLEOTIDE SEQUENCE</scope>
    <source>
        <strain evidence="2">ChiW13-3771</strain>
    </source>
</reference>
<dbReference type="Pfam" id="PF14393">
    <property type="entry name" value="DUF4422"/>
    <property type="match status" value="1"/>
</dbReference>
<proteinExistence type="predicted"/>
<organism evidence="2 3">
    <name type="scientific">Candidatus Fimimorpha faecalis</name>
    <dbReference type="NCBI Taxonomy" id="2840824"/>
    <lineage>
        <taxon>Bacteria</taxon>
        <taxon>Bacillati</taxon>
        <taxon>Bacillota</taxon>
        <taxon>Clostridia</taxon>
        <taxon>Eubacteriales</taxon>
        <taxon>Candidatus Fimimorpha</taxon>
    </lineage>
</organism>